<evidence type="ECO:0000313" key="4">
    <source>
        <dbReference type="Proteomes" id="UP000006039"/>
    </source>
</evidence>
<dbReference type="AlphaFoldDB" id="J3P202"/>
<evidence type="ECO:0000256" key="1">
    <source>
        <dbReference type="SAM" id="MobiDB-lite"/>
    </source>
</evidence>
<dbReference type="EMBL" id="GL385398">
    <property type="protein sequence ID" value="EJT73694.1"/>
    <property type="molecule type" value="Genomic_DNA"/>
</dbReference>
<reference evidence="2" key="3">
    <citation type="submission" date="2010-09" db="EMBL/GenBank/DDBJ databases">
        <title>Annotation of Gaeumannomyces graminis var. tritici R3-111a-1.</title>
        <authorList>
            <consortium name="The Broad Institute Genome Sequencing Platform"/>
            <person name="Ma L.-J."/>
            <person name="Dead R."/>
            <person name="Young S.K."/>
            <person name="Zeng Q."/>
            <person name="Gargeya S."/>
            <person name="Fitzgerald M."/>
            <person name="Haas B."/>
            <person name="Abouelleil A."/>
            <person name="Alvarado L."/>
            <person name="Arachchi H.M."/>
            <person name="Berlin A."/>
            <person name="Brown A."/>
            <person name="Chapman S.B."/>
            <person name="Chen Z."/>
            <person name="Dunbar C."/>
            <person name="Freedman E."/>
            <person name="Gearin G."/>
            <person name="Gellesch M."/>
            <person name="Goldberg J."/>
            <person name="Griggs A."/>
            <person name="Gujja S."/>
            <person name="Heiman D."/>
            <person name="Howarth C."/>
            <person name="Larson L."/>
            <person name="Lui A."/>
            <person name="MacDonald P.J.P."/>
            <person name="Mehta T."/>
            <person name="Montmayeur A."/>
            <person name="Murphy C."/>
            <person name="Neiman D."/>
            <person name="Pearson M."/>
            <person name="Priest M."/>
            <person name="Roberts A."/>
            <person name="Saif S."/>
            <person name="Shea T."/>
            <person name="Shenoy N."/>
            <person name="Sisk P."/>
            <person name="Stolte C."/>
            <person name="Sykes S."/>
            <person name="Yandava C."/>
            <person name="Wortman J."/>
            <person name="Nusbaum C."/>
            <person name="Birren B."/>
        </authorList>
    </citation>
    <scope>NUCLEOTIDE SEQUENCE</scope>
    <source>
        <strain evidence="2">R3-111a-1</strain>
    </source>
</reference>
<evidence type="ECO:0000313" key="3">
    <source>
        <dbReference type="EnsemblFungi" id="EJT73694"/>
    </source>
</evidence>
<dbReference type="VEuPathDB" id="FungiDB:GGTG_07550"/>
<dbReference type="EnsemblFungi" id="EJT73694">
    <property type="protein sequence ID" value="EJT73694"/>
    <property type="gene ID" value="GGTG_07550"/>
</dbReference>
<keyword evidence="4" id="KW-1185">Reference proteome</keyword>
<reference evidence="3" key="4">
    <citation type="journal article" date="2015" name="G3 (Bethesda)">
        <title>Genome sequences of three phytopathogenic species of the Magnaporthaceae family of fungi.</title>
        <authorList>
            <person name="Okagaki L.H."/>
            <person name="Nunes C.C."/>
            <person name="Sailsbery J."/>
            <person name="Clay B."/>
            <person name="Brown D."/>
            <person name="John T."/>
            <person name="Oh Y."/>
            <person name="Young N."/>
            <person name="Fitzgerald M."/>
            <person name="Haas B.J."/>
            <person name="Zeng Q."/>
            <person name="Young S."/>
            <person name="Adiconis X."/>
            <person name="Fan L."/>
            <person name="Levin J.Z."/>
            <person name="Mitchell T.K."/>
            <person name="Okubara P.A."/>
            <person name="Farman M.L."/>
            <person name="Kohn L.M."/>
            <person name="Birren B."/>
            <person name="Ma L.-J."/>
            <person name="Dean R.A."/>
        </authorList>
    </citation>
    <scope>NUCLEOTIDE SEQUENCE</scope>
    <source>
        <strain evidence="3">R3-111a-1</strain>
    </source>
</reference>
<protein>
    <submittedName>
        <fullName evidence="2 3">Uncharacterized protein</fullName>
    </submittedName>
</protein>
<gene>
    <name evidence="3" type="primary">20348008</name>
    <name evidence="2" type="ORF">GGTG_07550</name>
</gene>
<feature type="region of interest" description="Disordered" evidence="1">
    <location>
        <begin position="44"/>
        <end position="68"/>
    </location>
</feature>
<organism evidence="2">
    <name type="scientific">Gaeumannomyces tritici (strain R3-111a-1)</name>
    <name type="common">Wheat and barley take-all root rot fungus</name>
    <name type="synonym">Gaeumannomyces graminis var. tritici</name>
    <dbReference type="NCBI Taxonomy" id="644352"/>
    <lineage>
        <taxon>Eukaryota</taxon>
        <taxon>Fungi</taxon>
        <taxon>Dikarya</taxon>
        <taxon>Ascomycota</taxon>
        <taxon>Pezizomycotina</taxon>
        <taxon>Sordariomycetes</taxon>
        <taxon>Sordariomycetidae</taxon>
        <taxon>Magnaporthales</taxon>
        <taxon>Magnaporthaceae</taxon>
        <taxon>Gaeumannomyces</taxon>
    </lineage>
</organism>
<evidence type="ECO:0000313" key="2">
    <source>
        <dbReference type="EMBL" id="EJT73694.1"/>
    </source>
</evidence>
<accession>J3P202</accession>
<name>J3P202_GAET3</name>
<proteinExistence type="predicted"/>
<reference evidence="4" key="1">
    <citation type="submission" date="2010-07" db="EMBL/GenBank/DDBJ databases">
        <title>The genome sequence of Gaeumannomyces graminis var. tritici strain R3-111a-1.</title>
        <authorList>
            <consortium name="The Broad Institute Genome Sequencing Platform"/>
            <person name="Ma L.-J."/>
            <person name="Dead R."/>
            <person name="Young S."/>
            <person name="Zeng Q."/>
            <person name="Koehrsen M."/>
            <person name="Alvarado L."/>
            <person name="Berlin A."/>
            <person name="Chapman S.B."/>
            <person name="Chen Z."/>
            <person name="Freedman E."/>
            <person name="Gellesch M."/>
            <person name="Goldberg J."/>
            <person name="Griggs A."/>
            <person name="Gujja S."/>
            <person name="Heilman E.R."/>
            <person name="Heiman D."/>
            <person name="Hepburn T."/>
            <person name="Howarth C."/>
            <person name="Jen D."/>
            <person name="Larson L."/>
            <person name="Mehta T."/>
            <person name="Neiman D."/>
            <person name="Pearson M."/>
            <person name="Roberts A."/>
            <person name="Saif S."/>
            <person name="Shea T."/>
            <person name="Shenoy N."/>
            <person name="Sisk P."/>
            <person name="Stolte C."/>
            <person name="Sykes S."/>
            <person name="Walk T."/>
            <person name="White J."/>
            <person name="Yandava C."/>
            <person name="Haas B."/>
            <person name="Nusbaum C."/>
            <person name="Birren B."/>
        </authorList>
    </citation>
    <scope>NUCLEOTIDE SEQUENCE [LARGE SCALE GENOMIC DNA]</scope>
    <source>
        <strain evidence="4">R3-111a-1</strain>
    </source>
</reference>
<dbReference type="RefSeq" id="XP_009223638.1">
    <property type="nucleotide sequence ID" value="XM_009225374.1"/>
</dbReference>
<sequence>MDRDLLARRVHDLQKKAGWCYAMVSPRIDTVAVTPLQILYPPERATSARPVQTTTFDDASGEGGKTSA</sequence>
<dbReference type="HOGENOM" id="CLU_2794121_0_0_1"/>
<reference evidence="2" key="2">
    <citation type="submission" date="2010-07" db="EMBL/GenBank/DDBJ databases">
        <authorList>
            <consortium name="The Broad Institute Genome Sequencing Platform"/>
            <consortium name="Broad Institute Genome Sequencing Center for Infectious Disease"/>
            <person name="Ma L.-J."/>
            <person name="Dead R."/>
            <person name="Young S."/>
            <person name="Zeng Q."/>
            <person name="Koehrsen M."/>
            <person name="Alvarado L."/>
            <person name="Berlin A."/>
            <person name="Chapman S.B."/>
            <person name="Chen Z."/>
            <person name="Freedman E."/>
            <person name="Gellesch M."/>
            <person name="Goldberg J."/>
            <person name="Griggs A."/>
            <person name="Gujja S."/>
            <person name="Heilman E.R."/>
            <person name="Heiman D."/>
            <person name="Hepburn T."/>
            <person name="Howarth C."/>
            <person name="Jen D."/>
            <person name="Larson L."/>
            <person name="Mehta T."/>
            <person name="Neiman D."/>
            <person name="Pearson M."/>
            <person name="Roberts A."/>
            <person name="Saif S."/>
            <person name="Shea T."/>
            <person name="Shenoy N."/>
            <person name="Sisk P."/>
            <person name="Stolte C."/>
            <person name="Sykes S."/>
            <person name="Walk T."/>
            <person name="White J."/>
            <person name="Yandava C."/>
            <person name="Haas B."/>
            <person name="Nusbaum C."/>
            <person name="Birren B."/>
        </authorList>
    </citation>
    <scope>NUCLEOTIDE SEQUENCE</scope>
    <source>
        <strain evidence="2">R3-111a-1</strain>
    </source>
</reference>
<dbReference type="GeneID" id="20348008"/>
<dbReference type="Proteomes" id="UP000006039">
    <property type="component" value="Unassembled WGS sequence"/>
</dbReference>
<reference evidence="3" key="5">
    <citation type="submission" date="2018-04" db="UniProtKB">
        <authorList>
            <consortium name="EnsemblFungi"/>
        </authorList>
    </citation>
    <scope>IDENTIFICATION</scope>
    <source>
        <strain evidence="3">R3-111a-1</strain>
    </source>
</reference>